<gene>
    <name evidence="7" type="primary">ybeY</name>
    <name evidence="8" type="ORF">GCM10007276_02970</name>
</gene>
<comment type="function">
    <text evidence="7">Single strand-specific metallo-endoribonuclease involved in late-stage 70S ribosome quality control and in maturation of the 3' terminus of the 16S rRNA.</text>
</comment>
<sequence>MTPAAPPVVVDVGVDSSVWTDVLPDAEEVVRRAVAAAFTAAKLTARPDAELSVVLAEDAAVQALNRDFRGKDSPTNVLSFPGVEADATATAHHLGDVILGYTTVAREAADESRPLQHHMAHLVIHGVLHLFGYDHMTDEDAEEMENHERNALASLGIPDPYADTDV</sequence>
<evidence type="ECO:0000313" key="9">
    <source>
        <dbReference type="Proteomes" id="UP000602745"/>
    </source>
</evidence>
<dbReference type="GO" id="GO:0004222">
    <property type="term" value="F:metalloendopeptidase activity"/>
    <property type="evidence" value="ECO:0007669"/>
    <property type="project" value="InterPro"/>
</dbReference>
<feature type="binding site" evidence="7">
    <location>
        <position position="125"/>
    </location>
    <ligand>
        <name>Zn(2+)</name>
        <dbReference type="ChEBI" id="CHEBI:29105"/>
        <note>catalytic</note>
    </ligand>
</feature>
<evidence type="ECO:0000256" key="6">
    <source>
        <dbReference type="ARBA" id="ARBA00022833"/>
    </source>
</evidence>
<dbReference type="PANTHER" id="PTHR46986">
    <property type="entry name" value="ENDORIBONUCLEASE YBEY, CHLOROPLASTIC"/>
    <property type="match status" value="1"/>
</dbReference>
<dbReference type="GO" id="GO:0008270">
    <property type="term" value="F:zinc ion binding"/>
    <property type="evidence" value="ECO:0007669"/>
    <property type="project" value="UniProtKB-UniRule"/>
</dbReference>
<keyword evidence="5 7" id="KW-0378">Hydrolase</keyword>
<keyword evidence="3 7" id="KW-0479">Metal-binding</keyword>
<comment type="caution">
    <text evidence="8">The sequence shown here is derived from an EMBL/GenBank/DDBJ whole genome shotgun (WGS) entry which is preliminary data.</text>
</comment>
<evidence type="ECO:0000313" key="8">
    <source>
        <dbReference type="EMBL" id="GGE29207.1"/>
    </source>
</evidence>
<dbReference type="AlphaFoldDB" id="A0A8J2VKK9"/>
<dbReference type="RefSeq" id="WP_188407935.1">
    <property type="nucleotide sequence ID" value="NZ_BMCP01000001.1"/>
</dbReference>
<keyword evidence="7" id="KW-0690">Ribosome biogenesis</keyword>
<protein>
    <recommendedName>
        <fullName evidence="7">Endoribonuclease YbeY</fullName>
        <ecNumber evidence="7">3.1.-.-</ecNumber>
    </recommendedName>
</protein>
<dbReference type="GO" id="GO:0004521">
    <property type="term" value="F:RNA endonuclease activity"/>
    <property type="evidence" value="ECO:0007669"/>
    <property type="project" value="UniProtKB-UniRule"/>
</dbReference>
<keyword evidence="2 7" id="KW-0540">Nuclease</keyword>
<feature type="binding site" evidence="7">
    <location>
        <position position="135"/>
    </location>
    <ligand>
        <name>Zn(2+)</name>
        <dbReference type="ChEBI" id="CHEBI:29105"/>
        <note>catalytic</note>
    </ligand>
</feature>
<dbReference type="GO" id="GO:0005737">
    <property type="term" value="C:cytoplasm"/>
    <property type="evidence" value="ECO:0007669"/>
    <property type="project" value="UniProtKB-SubCell"/>
</dbReference>
<evidence type="ECO:0000256" key="1">
    <source>
        <dbReference type="ARBA" id="ARBA00010875"/>
    </source>
</evidence>
<keyword evidence="6 7" id="KW-0862">Zinc</keyword>
<proteinExistence type="inferred from homology"/>
<dbReference type="InterPro" id="IPR020549">
    <property type="entry name" value="YbeY_CS"/>
</dbReference>
<dbReference type="InterPro" id="IPR023091">
    <property type="entry name" value="MetalPrtase_cat_dom_sf_prd"/>
</dbReference>
<dbReference type="EMBL" id="BMCP01000001">
    <property type="protein sequence ID" value="GGE29207.1"/>
    <property type="molecule type" value="Genomic_DNA"/>
</dbReference>
<dbReference type="PROSITE" id="PS01306">
    <property type="entry name" value="UPF0054"/>
    <property type="match status" value="1"/>
</dbReference>
<keyword evidence="9" id="KW-1185">Reference proteome</keyword>
<comment type="similarity">
    <text evidence="1 7">Belongs to the endoribonuclease YbeY family.</text>
</comment>
<keyword evidence="7" id="KW-0698">rRNA processing</keyword>
<evidence type="ECO:0000256" key="3">
    <source>
        <dbReference type="ARBA" id="ARBA00022723"/>
    </source>
</evidence>
<dbReference type="Proteomes" id="UP000602745">
    <property type="component" value="Unassembled WGS sequence"/>
</dbReference>
<organism evidence="8 9">
    <name type="scientific">Agaricicola taiwanensis</name>
    <dbReference type="NCBI Taxonomy" id="591372"/>
    <lineage>
        <taxon>Bacteria</taxon>
        <taxon>Pseudomonadati</taxon>
        <taxon>Pseudomonadota</taxon>
        <taxon>Alphaproteobacteria</taxon>
        <taxon>Rhodobacterales</taxon>
        <taxon>Paracoccaceae</taxon>
        <taxon>Agaricicola</taxon>
    </lineage>
</organism>
<dbReference type="PANTHER" id="PTHR46986:SF1">
    <property type="entry name" value="ENDORIBONUCLEASE YBEY, CHLOROPLASTIC"/>
    <property type="match status" value="1"/>
</dbReference>
<dbReference type="EC" id="3.1.-.-" evidence="7"/>
<feature type="binding site" evidence="7">
    <location>
        <position position="129"/>
    </location>
    <ligand>
        <name>Zn(2+)</name>
        <dbReference type="ChEBI" id="CHEBI:29105"/>
        <note>catalytic</note>
    </ligand>
</feature>
<evidence type="ECO:0000256" key="2">
    <source>
        <dbReference type="ARBA" id="ARBA00022722"/>
    </source>
</evidence>
<evidence type="ECO:0000256" key="5">
    <source>
        <dbReference type="ARBA" id="ARBA00022801"/>
    </source>
</evidence>
<dbReference type="InterPro" id="IPR002036">
    <property type="entry name" value="YbeY"/>
</dbReference>
<dbReference type="NCBIfam" id="TIGR00043">
    <property type="entry name" value="rRNA maturation RNase YbeY"/>
    <property type="match status" value="1"/>
</dbReference>
<dbReference type="SUPFAM" id="SSF55486">
    <property type="entry name" value="Metalloproteases ('zincins'), catalytic domain"/>
    <property type="match status" value="1"/>
</dbReference>
<accession>A0A8J2VKK9</accession>
<dbReference type="GO" id="GO:0006364">
    <property type="term" value="P:rRNA processing"/>
    <property type="evidence" value="ECO:0007669"/>
    <property type="project" value="UniProtKB-UniRule"/>
</dbReference>
<evidence type="ECO:0000256" key="7">
    <source>
        <dbReference type="HAMAP-Rule" id="MF_00009"/>
    </source>
</evidence>
<dbReference type="Gene3D" id="3.40.390.30">
    <property type="entry name" value="Metalloproteases ('zincins'), catalytic domain"/>
    <property type="match status" value="1"/>
</dbReference>
<reference evidence="8" key="1">
    <citation type="journal article" date="2014" name="Int. J. Syst. Evol. Microbiol.">
        <title>Complete genome sequence of Corynebacterium casei LMG S-19264T (=DSM 44701T), isolated from a smear-ripened cheese.</title>
        <authorList>
            <consortium name="US DOE Joint Genome Institute (JGI-PGF)"/>
            <person name="Walter F."/>
            <person name="Albersmeier A."/>
            <person name="Kalinowski J."/>
            <person name="Ruckert C."/>
        </authorList>
    </citation>
    <scope>NUCLEOTIDE SEQUENCE</scope>
    <source>
        <strain evidence="8">CCM 7684</strain>
    </source>
</reference>
<comment type="subcellular location">
    <subcellularLocation>
        <location evidence="7">Cytoplasm</location>
    </subcellularLocation>
</comment>
<dbReference type="HAMAP" id="MF_00009">
    <property type="entry name" value="Endoribonucl_YbeY"/>
    <property type="match status" value="1"/>
</dbReference>
<name>A0A8J2VKK9_9RHOB</name>
<comment type="cofactor">
    <cofactor evidence="7">
        <name>Zn(2+)</name>
        <dbReference type="ChEBI" id="CHEBI:29105"/>
    </cofactor>
    <text evidence="7">Binds 1 zinc ion.</text>
</comment>
<keyword evidence="7" id="KW-0963">Cytoplasm</keyword>
<dbReference type="Pfam" id="PF02130">
    <property type="entry name" value="YbeY"/>
    <property type="match status" value="1"/>
</dbReference>
<reference evidence="8" key="2">
    <citation type="submission" date="2020-09" db="EMBL/GenBank/DDBJ databases">
        <authorList>
            <person name="Sun Q."/>
            <person name="Sedlacek I."/>
        </authorList>
    </citation>
    <scope>NUCLEOTIDE SEQUENCE</scope>
    <source>
        <strain evidence="8">CCM 7684</strain>
    </source>
</reference>
<keyword evidence="4 7" id="KW-0255">Endonuclease</keyword>
<evidence type="ECO:0000256" key="4">
    <source>
        <dbReference type="ARBA" id="ARBA00022759"/>
    </source>
</evidence>